<evidence type="ECO:0000259" key="14">
    <source>
        <dbReference type="Pfam" id="PF01292"/>
    </source>
</evidence>
<dbReference type="GO" id="GO:0009055">
    <property type="term" value="F:electron transfer activity"/>
    <property type="evidence" value="ECO:0007669"/>
    <property type="project" value="InterPro"/>
</dbReference>
<feature type="transmembrane region" description="Helical" evidence="13">
    <location>
        <begin position="12"/>
        <end position="31"/>
    </location>
</feature>
<evidence type="ECO:0000256" key="2">
    <source>
        <dbReference type="ARBA" id="ARBA00004651"/>
    </source>
</evidence>
<evidence type="ECO:0000256" key="11">
    <source>
        <dbReference type="ARBA" id="ARBA00023136"/>
    </source>
</evidence>
<keyword evidence="5" id="KW-0349">Heme</keyword>
<comment type="caution">
    <text evidence="15">The sequence shown here is derived from an EMBL/GenBank/DDBJ whole genome shotgun (WGS) entry which is preliminary data.</text>
</comment>
<dbReference type="GO" id="GO:0020037">
    <property type="term" value="F:heme binding"/>
    <property type="evidence" value="ECO:0007669"/>
    <property type="project" value="TreeGrafter"/>
</dbReference>
<dbReference type="GO" id="GO:0046872">
    <property type="term" value="F:metal ion binding"/>
    <property type="evidence" value="ECO:0007669"/>
    <property type="project" value="UniProtKB-KW"/>
</dbReference>
<dbReference type="Proteomes" id="UP000529637">
    <property type="component" value="Unassembled WGS sequence"/>
</dbReference>
<dbReference type="RefSeq" id="WP_176069272.1">
    <property type="nucleotide sequence ID" value="NZ_JABWMJ010000005.1"/>
</dbReference>
<gene>
    <name evidence="15" type="ORF">HQN59_11625</name>
</gene>
<keyword evidence="11 13" id="KW-0472">Membrane</keyword>
<evidence type="ECO:0000256" key="12">
    <source>
        <dbReference type="ARBA" id="ARBA00037975"/>
    </source>
</evidence>
<keyword evidence="4" id="KW-1003">Cell membrane</keyword>
<feature type="domain" description="Cytochrome b561 bacterial/Ni-hydrogenase" evidence="14">
    <location>
        <begin position="6"/>
        <end position="176"/>
    </location>
</feature>
<comment type="similarity">
    <text evidence="12">Belongs to the cytochrome b561 family.</text>
</comment>
<feature type="transmembrane region" description="Helical" evidence="13">
    <location>
        <begin position="89"/>
        <end position="108"/>
    </location>
</feature>
<dbReference type="PANTHER" id="PTHR30529">
    <property type="entry name" value="CYTOCHROME B561"/>
    <property type="match status" value="1"/>
</dbReference>
<evidence type="ECO:0000256" key="7">
    <source>
        <dbReference type="ARBA" id="ARBA00022723"/>
    </source>
</evidence>
<sequence>MPPASYDRVASSLHWLIGVGLLAQIAFGFLLDDIAPRGTPARSGVINLHKSMGIVLGLLVVLRLVWRLRHAPPGWPRTMPPWQQRAARLGHRVLYACMLVMPLSGYLASNVGKRGVVLFGWPLAPWGPELPALYSALQALHAATAWLFCALVAGHVAAALKHALIDRDGIFGRITPWAAGAAGSSHD</sequence>
<dbReference type="InterPro" id="IPR011577">
    <property type="entry name" value="Cyt_b561_bac/Ni-Hgenase"/>
</dbReference>
<evidence type="ECO:0000256" key="4">
    <source>
        <dbReference type="ARBA" id="ARBA00022475"/>
    </source>
</evidence>
<dbReference type="Pfam" id="PF01292">
    <property type="entry name" value="Ni_hydr_CYTB"/>
    <property type="match status" value="1"/>
</dbReference>
<keyword evidence="3" id="KW-0813">Transport</keyword>
<dbReference type="PANTHER" id="PTHR30529:SF1">
    <property type="entry name" value="CYTOCHROME B561 HOMOLOG 2"/>
    <property type="match status" value="1"/>
</dbReference>
<dbReference type="EMBL" id="JABWMJ010000005">
    <property type="protein sequence ID" value="NUZ06409.1"/>
    <property type="molecule type" value="Genomic_DNA"/>
</dbReference>
<reference evidence="15 16" key="1">
    <citation type="submission" date="2020-06" db="EMBL/GenBank/DDBJ databases">
        <title>Schlegella sp. ID0723 isolated from air conditioner.</title>
        <authorList>
            <person name="Kim D.Y."/>
            <person name="Kim D.-U."/>
        </authorList>
    </citation>
    <scope>NUCLEOTIDE SEQUENCE [LARGE SCALE GENOMIC DNA]</scope>
    <source>
        <strain evidence="15 16">ID0723</strain>
    </source>
</reference>
<evidence type="ECO:0000256" key="13">
    <source>
        <dbReference type="SAM" id="Phobius"/>
    </source>
</evidence>
<evidence type="ECO:0000256" key="1">
    <source>
        <dbReference type="ARBA" id="ARBA00001970"/>
    </source>
</evidence>
<keyword evidence="10" id="KW-0408">Iron</keyword>
<evidence type="ECO:0000256" key="9">
    <source>
        <dbReference type="ARBA" id="ARBA00022989"/>
    </source>
</evidence>
<comment type="cofactor">
    <cofactor evidence="1">
        <name>heme b</name>
        <dbReference type="ChEBI" id="CHEBI:60344"/>
    </cofactor>
</comment>
<accession>A0A7Y6TWR6</accession>
<protein>
    <submittedName>
        <fullName evidence="15">Cytochrome b</fullName>
    </submittedName>
</protein>
<dbReference type="GO" id="GO:0005886">
    <property type="term" value="C:plasma membrane"/>
    <property type="evidence" value="ECO:0007669"/>
    <property type="project" value="UniProtKB-SubCell"/>
</dbReference>
<name>A0A7Y6TWR6_9BURK</name>
<dbReference type="InterPro" id="IPR016174">
    <property type="entry name" value="Di-haem_cyt_TM"/>
</dbReference>
<keyword evidence="9 13" id="KW-1133">Transmembrane helix</keyword>
<keyword evidence="7" id="KW-0479">Metal-binding</keyword>
<evidence type="ECO:0000256" key="10">
    <source>
        <dbReference type="ARBA" id="ARBA00023004"/>
    </source>
</evidence>
<keyword evidence="8" id="KW-0249">Electron transport</keyword>
<feature type="transmembrane region" description="Helical" evidence="13">
    <location>
        <begin position="51"/>
        <end position="68"/>
    </location>
</feature>
<evidence type="ECO:0000256" key="3">
    <source>
        <dbReference type="ARBA" id="ARBA00022448"/>
    </source>
</evidence>
<evidence type="ECO:0000256" key="6">
    <source>
        <dbReference type="ARBA" id="ARBA00022692"/>
    </source>
</evidence>
<dbReference type="GO" id="GO:0022904">
    <property type="term" value="P:respiratory electron transport chain"/>
    <property type="evidence" value="ECO:0007669"/>
    <property type="project" value="InterPro"/>
</dbReference>
<evidence type="ECO:0000256" key="5">
    <source>
        <dbReference type="ARBA" id="ARBA00022617"/>
    </source>
</evidence>
<keyword evidence="16" id="KW-1185">Reference proteome</keyword>
<keyword evidence="6 13" id="KW-0812">Transmembrane</keyword>
<evidence type="ECO:0000313" key="16">
    <source>
        <dbReference type="Proteomes" id="UP000529637"/>
    </source>
</evidence>
<proteinExistence type="inferred from homology"/>
<evidence type="ECO:0000313" key="15">
    <source>
        <dbReference type="EMBL" id="NUZ06409.1"/>
    </source>
</evidence>
<dbReference type="SUPFAM" id="SSF81342">
    <property type="entry name" value="Transmembrane di-heme cytochromes"/>
    <property type="match status" value="1"/>
</dbReference>
<dbReference type="InterPro" id="IPR052168">
    <property type="entry name" value="Cytochrome_b561_oxidase"/>
</dbReference>
<feature type="transmembrane region" description="Helical" evidence="13">
    <location>
        <begin position="139"/>
        <end position="160"/>
    </location>
</feature>
<evidence type="ECO:0000256" key="8">
    <source>
        <dbReference type="ARBA" id="ARBA00022982"/>
    </source>
</evidence>
<organism evidence="15 16">
    <name type="scientific">Piscinibacter koreensis</name>
    <dbReference type="NCBI Taxonomy" id="2742824"/>
    <lineage>
        <taxon>Bacteria</taxon>
        <taxon>Pseudomonadati</taxon>
        <taxon>Pseudomonadota</taxon>
        <taxon>Betaproteobacteria</taxon>
        <taxon>Burkholderiales</taxon>
        <taxon>Sphaerotilaceae</taxon>
        <taxon>Piscinibacter</taxon>
    </lineage>
</organism>
<dbReference type="Gene3D" id="1.20.950.20">
    <property type="entry name" value="Transmembrane di-heme cytochromes, Chain C"/>
    <property type="match status" value="1"/>
</dbReference>
<dbReference type="AlphaFoldDB" id="A0A7Y6TWR6"/>
<comment type="subcellular location">
    <subcellularLocation>
        <location evidence="2">Cell membrane</location>
        <topology evidence="2">Multi-pass membrane protein</topology>
    </subcellularLocation>
</comment>